<comment type="caution">
    <text evidence="4">The sequence shown here is derived from an EMBL/GenBank/DDBJ whole genome shotgun (WGS) entry which is preliminary data.</text>
</comment>
<dbReference type="InterPro" id="IPR006047">
    <property type="entry name" value="GH13_cat_dom"/>
</dbReference>
<feature type="domain" description="Glycosyl hydrolase family 13 catalytic" evidence="3">
    <location>
        <begin position="139"/>
        <end position="497"/>
    </location>
</feature>
<gene>
    <name evidence="4" type="ORF">ABW02_05145</name>
</gene>
<dbReference type="SUPFAM" id="SSF51445">
    <property type="entry name" value="(Trans)glycosidases"/>
    <property type="match status" value="1"/>
</dbReference>
<dbReference type="Gene3D" id="3.20.20.80">
    <property type="entry name" value="Glycosidases"/>
    <property type="match status" value="1"/>
</dbReference>
<dbReference type="Pfam" id="PF00128">
    <property type="entry name" value="Alpha-amylase"/>
    <property type="match status" value="1"/>
</dbReference>
<dbReference type="InterPro" id="IPR017853">
    <property type="entry name" value="GH"/>
</dbReference>
<organism evidence="4 5">
    <name type="scientific">Niallia circulans</name>
    <name type="common">Bacillus circulans</name>
    <dbReference type="NCBI Taxonomy" id="1397"/>
    <lineage>
        <taxon>Bacteria</taxon>
        <taxon>Bacillati</taxon>
        <taxon>Bacillota</taxon>
        <taxon>Bacilli</taxon>
        <taxon>Bacillales</taxon>
        <taxon>Bacillaceae</taxon>
        <taxon>Niallia</taxon>
    </lineage>
</organism>
<dbReference type="RefSeq" id="WP_047940859.1">
    <property type="nucleotide sequence ID" value="NZ_JARTLH010000005.1"/>
</dbReference>
<evidence type="ECO:0000259" key="3">
    <source>
        <dbReference type="SMART" id="SM00642"/>
    </source>
</evidence>
<dbReference type="GO" id="GO:0005975">
    <property type="term" value="P:carbohydrate metabolic process"/>
    <property type="evidence" value="ECO:0007669"/>
    <property type="project" value="InterPro"/>
</dbReference>
<dbReference type="GO" id="GO:0004553">
    <property type="term" value="F:hydrolase activity, hydrolyzing O-glycosyl compounds"/>
    <property type="evidence" value="ECO:0007669"/>
    <property type="project" value="InterPro"/>
</dbReference>
<proteinExistence type="predicted"/>
<dbReference type="CDD" id="cd02857">
    <property type="entry name" value="E_set_CDase_PDE_N"/>
    <property type="match status" value="1"/>
</dbReference>
<reference evidence="4 5" key="1">
    <citation type="submission" date="2015-05" db="EMBL/GenBank/DDBJ databases">
        <title>Whole genome sequence and identification of bacterial endophytes from Costus igneus.</title>
        <authorList>
            <person name="Lee Y.P."/>
            <person name="Gan H.M."/>
            <person name="Eng W."/>
            <person name="Wheatley M.S."/>
            <person name="Caraballo A."/>
            <person name="Polter S."/>
            <person name="Savka M.A."/>
            <person name="Hudson A.O."/>
        </authorList>
    </citation>
    <scope>NUCLEOTIDE SEQUENCE [LARGE SCALE GENOMIC DNA]</scope>
    <source>
        <strain evidence="4 5">RIT379</strain>
    </source>
</reference>
<protein>
    <submittedName>
        <fullName evidence="4">Cyclomaltodextrinase</fullName>
    </submittedName>
</protein>
<dbReference type="InterPro" id="IPR004185">
    <property type="entry name" value="Glyco_hydro_13_lg-like_dom"/>
</dbReference>
<evidence type="ECO:0000313" key="4">
    <source>
        <dbReference type="EMBL" id="KLV27540.1"/>
    </source>
</evidence>
<dbReference type="Gene3D" id="2.60.40.1180">
    <property type="entry name" value="Golgi alpha-mannosidase II"/>
    <property type="match status" value="1"/>
</dbReference>
<dbReference type="Pfam" id="PF02903">
    <property type="entry name" value="Alpha-amylase_N"/>
    <property type="match status" value="1"/>
</dbReference>
<dbReference type="Gene3D" id="3.90.400.10">
    <property type="entry name" value="Oligo-1,6-glucosidase, Domain 2"/>
    <property type="match status" value="1"/>
</dbReference>
<dbReference type="PATRIC" id="fig|1397.4.peg.3132"/>
<dbReference type="SMART" id="SM00642">
    <property type="entry name" value="Aamy"/>
    <property type="match status" value="1"/>
</dbReference>
<dbReference type="PANTHER" id="PTHR10357">
    <property type="entry name" value="ALPHA-AMYLASE FAMILY MEMBER"/>
    <property type="match status" value="1"/>
</dbReference>
<dbReference type="AlphaFoldDB" id="A0A0J1LF10"/>
<dbReference type="OrthoDB" id="9805159at2"/>
<keyword evidence="1" id="KW-0378">Hydrolase</keyword>
<keyword evidence="5" id="KW-1185">Reference proteome</keyword>
<dbReference type="Proteomes" id="UP000036045">
    <property type="component" value="Unassembled WGS sequence"/>
</dbReference>
<keyword evidence="2" id="KW-0326">Glycosidase</keyword>
<evidence type="ECO:0000256" key="1">
    <source>
        <dbReference type="ARBA" id="ARBA00022801"/>
    </source>
</evidence>
<dbReference type="Gene3D" id="2.60.40.10">
    <property type="entry name" value="Immunoglobulins"/>
    <property type="match status" value="1"/>
</dbReference>
<dbReference type="Pfam" id="PF22026">
    <property type="entry name" value="Alpha-amylase_C_2"/>
    <property type="match status" value="1"/>
</dbReference>
<dbReference type="EMBL" id="LDPH01000003">
    <property type="protein sequence ID" value="KLV27540.1"/>
    <property type="molecule type" value="Genomic_DNA"/>
</dbReference>
<dbReference type="PANTHER" id="PTHR10357:SF210">
    <property type="entry name" value="MALTODEXTRIN GLUCOSIDASE"/>
    <property type="match status" value="1"/>
</dbReference>
<dbReference type="InterPro" id="IPR013780">
    <property type="entry name" value="Glyco_hydro_b"/>
</dbReference>
<evidence type="ECO:0000256" key="2">
    <source>
        <dbReference type="ARBA" id="ARBA00023295"/>
    </source>
</evidence>
<evidence type="ECO:0000313" key="5">
    <source>
        <dbReference type="Proteomes" id="UP000036045"/>
    </source>
</evidence>
<accession>A0A0J1LF10</accession>
<dbReference type="CDD" id="cd11338">
    <property type="entry name" value="AmyAc_CMD"/>
    <property type="match status" value="1"/>
</dbReference>
<dbReference type="InterPro" id="IPR054174">
    <property type="entry name" value="Alpha-amylase-like_C"/>
</dbReference>
<dbReference type="InterPro" id="IPR013783">
    <property type="entry name" value="Ig-like_fold"/>
</dbReference>
<dbReference type="InterPro" id="IPR045857">
    <property type="entry name" value="O16G_dom_2"/>
</dbReference>
<dbReference type="SUPFAM" id="SSF51011">
    <property type="entry name" value="Glycosyl hydrolase domain"/>
    <property type="match status" value="1"/>
</dbReference>
<sequence length="589" mass="69306">MLKEAIYHRPGNNFSYIYKEDMVHIRLQTKKAEMESVQLIFGDPYIFVNQAWQYEKAPMKKSGSTELYDYWFIEIKPEYRRLRYGFELSSKGETLIYTEKGFYQAIPTDDTAYYFCIPFVHKEDSFYAPDWVRDTVWYQIFPERFANGDPMLNPADTLEWGSTEPTPTNFFGGDFQGVIDHVDYLVDLGVNGVYFTPIFKAYSNHKYDTIDYMEIDPQFGDKQTFQKMVDVLHDHGIRVMLDAVFNHSGYFFPQWQDVMEKGEESIYKDWFHIREFPIQTAPIPNYDTFAFTPFMPKLNTSHPEVKEYLLEVGRYWVREFGIDGWRLDVANEVDHPFWRDFRTEVKALKPDVYILGEIWHDSMPWLQGDQFDAVMNYPFTTGAVNFFAKDSITSTEFKHTITNVLHMYPSSVNEVSFNLLDSHDTPRILTLANNRKDRVKLLYLFLLSFTGTPCIYYGDEIGMDGTQDPGCRKCMVWEKEKQDLDLFAHIQKLISLRKNHPAFGNKGSFIFVDSNNNNITMYQKTYKEEHIIFSINNTDQEQTFTIPVENIDNKNVQDLYHDKEIIWNLEKELTLSPGAFSILQFKVKS</sequence>
<name>A0A0J1LF10_NIACI</name>